<gene>
    <name evidence="1" type="ORF">FFL01_23980</name>
</gene>
<dbReference type="Pfam" id="PF16255">
    <property type="entry name" value="Lipase_GDSL_lke"/>
    <property type="match status" value="1"/>
</dbReference>
<accession>A0A4Y4AZW7</accession>
<sequence>MTTHKLRLILTLCLFISFFGYAQSLKSVSILGDSYSTFDRYMVPDTNFVWYDTNITQKTDVTSVKQTWWYKFIKDNNYKLEVNNSFSGSTICNTGYQKQDYSTRSFIRRMDNLGSPDVIFIFGATNDAWANAPIGQFKYNDWTKEELYDFRPAMAYMLDYMLGRYPNVKIYFVLNSDLKETINESVKTICKHYNVDCIELKDIDKKEGHPSIKGMEQISNQISDFLSKK</sequence>
<evidence type="ECO:0008006" key="3">
    <source>
        <dbReference type="Google" id="ProtNLM"/>
    </source>
</evidence>
<dbReference type="InterPro" id="IPR032588">
    <property type="entry name" value="Lipase_GDSL_lke"/>
</dbReference>
<evidence type="ECO:0000313" key="1">
    <source>
        <dbReference type="EMBL" id="GEC72859.1"/>
    </source>
</evidence>
<name>A0A4Y4AZW7_9FLAO</name>
<keyword evidence="2" id="KW-1185">Reference proteome</keyword>
<dbReference type="CDD" id="cd00229">
    <property type="entry name" value="SGNH_hydrolase"/>
    <property type="match status" value="1"/>
</dbReference>
<dbReference type="RefSeq" id="WP_073245181.1">
    <property type="nucleotide sequence ID" value="NZ_BJNP01000027.1"/>
</dbReference>
<dbReference type="GO" id="GO:0016788">
    <property type="term" value="F:hydrolase activity, acting on ester bonds"/>
    <property type="evidence" value="ECO:0007669"/>
    <property type="project" value="UniProtKB-ARBA"/>
</dbReference>
<comment type="caution">
    <text evidence="1">The sequence shown here is derived from an EMBL/GenBank/DDBJ whole genome shotgun (WGS) entry which is preliminary data.</text>
</comment>
<protein>
    <recommendedName>
        <fullName evidence="3">SGNH hydrolase-type esterase domain-containing protein</fullName>
    </recommendedName>
</protein>
<evidence type="ECO:0000313" key="2">
    <source>
        <dbReference type="Proteomes" id="UP000316775"/>
    </source>
</evidence>
<dbReference type="InterPro" id="IPR036514">
    <property type="entry name" value="SGNH_hydro_sf"/>
</dbReference>
<dbReference type="OrthoDB" id="1246242at2"/>
<dbReference type="EMBL" id="BJNP01000027">
    <property type="protein sequence ID" value="GEC72859.1"/>
    <property type="molecule type" value="Genomic_DNA"/>
</dbReference>
<proteinExistence type="predicted"/>
<dbReference type="STRING" id="983.SAMN05443543_106114"/>
<dbReference type="Proteomes" id="UP000316775">
    <property type="component" value="Unassembled WGS sequence"/>
</dbReference>
<reference evidence="1 2" key="1">
    <citation type="submission" date="2019-06" db="EMBL/GenBank/DDBJ databases">
        <title>Whole genome shotgun sequence of Flavobacterium flevense NBRC 14960.</title>
        <authorList>
            <person name="Hosoyama A."/>
            <person name="Uohara A."/>
            <person name="Ohji S."/>
            <person name="Ichikawa N."/>
        </authorList>
    </citation>
    <scope>NUCLEOTIDE SEQUENCE [LARGE SCALE GENOMIC DNA]</scope>
    <source>
        <strain evidence="1 2">NBRC 14960</strain>
    </source>
</reference>
<organism evidence="1 2">
    <name type="scientific">Flavobacterium flevense</name>
    <dbReference type="NCBI Taxonomy" id="983"/>
    <lineage>
        <taxon>Bacteria</taxon>
        <taxon>Pseudomonadati</taxon>
        <taxon>Bacteroidota</taxon>
        <taxon>Flavobacteriia</taxon>
        <taxon>Flavobacteriales</taxon>
        <taxon>Flavobacteriaceae</taxon>
        <taxon>Flavobacterium</taxon>
    </lineage>
</organism>
<dbReference type="AlphaFoldDB" id="A0A4Y4AZW7"/>
<dbReference type="Gene3D" id="3.40.50.1110">
    <property type="entry name" value="SGNH hydrolase"/>
    <property type="match status" value="1"/>
</dbReference>
<dbReference type="SUPFAM" id="SSF52266">
    <property type="entry name" value="SGNH hydrolase"/>
    <property type="match status" value="1"/>
</dbReference>